<evidence type="ECO:0000256" key="4">
    <source>
        <dbReference type="SAM" id="MobiDB-lite"/>
    </source>
</evidence>
<comment type="similarity">
    <text evidence="1">Belongs to the VPS13 family.</text>
</comment>
<reference evidence="8 9" key="1">
    <citation type="journal article" date="2017" name="Mol. Ecol.">
        <title>Comparative and population genomic landscape of Phellinus noxius: A hypervariable fungus causing root rot in trees.</title>
        <authorList>
            <person name="Chung C.L."/>
            <person name="Lee T.J."/>
            <person name="Akiba M."/>
            <person name="Lee H.H."/>
            <person name="Kuo T.H."/>
            <person name="Liu D."/>
            <person name="Ke H.M."/>
            <person name="Yokoi T."/>
            <person name="Roa M.B."/>
            <person name="Lu M.J."/>
            <person name="Chang Y.Y."/>
            <person name="Ann P.J."/>
            <person name="Tsai J.N."/>
            <person name="Chen C.Y."/>
            <person name="Tzean S.S."/>
            <person name="Ota Y."/>
            <person name="Hattori T."/>
            <person name="Sahashi N."/>
            <person name="Liou R.F."/>
            <person name="Kikuchi T."/>
            <person name="Tsai I.J."/>
        </authorList>
    </citation>
    <scope>NUCLEOTIDE SEQUENCE [LARGE SCALE GENOMIC DNA]</scope>
    <source>
        <strain evidence="8 9">FFPRI411160</strain>
    </source>
</reference>
<dbReference type="InterPro" id="IPR009543">
    <property type="entry name" value="VPS13_VAB"/>
</dbReference>
<dbReference type="STRING" id="2282107.A0A286US63"/>
<keyword evidence="2" id="KW-0813">Transport</keyword>
<dbReference type="GO" id="GO:0006623">
    <property type="term" value="P:protein targeting to vacuole"/>
    <property type="evidence" value="ECO:0007669"/>
    <property type="project" value="TreeGrafter"/>
</dbReference>
<dbReference type="GO" id="GO:0045324">
    <property type="term" value="P:late endosome to vacuole transport"/>
    <property type="evidence" value="ECO:0007669"/>
    <property type="project" value="TreeGrafter"/>
</dbReference>
<feature type="domain" description="Vacuolar protein sorting-associated protein 13 VPS13 adaptor binding" evidence="6">
    <location>
        <begin position="1871"/>
        <end position="2437"/>
    </location>
</feature>
<evidence type="ECO:0000256" key="2">
    <source>
        <dbReference type="ARBA" id="ARBA00022448"/>
    </source>
</evidence>
<dbReference type="InterPro" id="IPR026854">
    <property type="entry name" value="VPS13_N"/>
</dbReference>
<feature type="compositionally biased region" description="Low complexity" evidence="4">
    <location>
        <begin position="1332"/>
        <end position="1344"/>
    </location>
</feature>
<gene>
    <name evidence="8" type="ORF">PNOK_0233900</name>
</gene>
<dbReference type="PANTHER" id="PTHR16166">
    <property type="entry name" value="VACUOLAR PROTEIN SORTING-ASSOCIATED PROTEIN VPS13"/>
    <property type="match status" value="1"/>
</dbReference>
<evidence type="ECO:0000259" key="5">
    <source>
        <dbReference type="Pfam" id="PF12624"/>
    </source>
</evidence>
<dbReference type="EMBL" id="NBII01000002">
    <property type="protein sequence ID" value="PAV22382.1"/>
    <property type="molecule type" value="Genomic_DNA"/>
</dbReference>
<feature type="domain" description="Intermembrane lipid transfer protein VPS13-like C-terminal" evidence="7">
    <location>
        <begin position="2955"/>
        <end position="3061"/>
    </location>
</feature>
<keyword evidence="3" id="KW-0445">Lipid transport</keyword>
<sequence length="3087" mass="347095">MDSIISSYIKPWVFRLLNSFIGVYVENLSSEQLDLGVRTGVIDLRDLKLKKSALDKLGLPFDVVEGRIGRFLLTVNWSVKQVAHTPLKIEVEDIQILIAASTSEGYSPEEEELREQQLKFEKLERAEALRVGDATEQVSYTQSFFNSIIARIVNNAQVSIKNVHLRYEDSQTVPEHPFAAGVTLASLSAVSVDENWQPKYLDAGEQSIHKLAHLDSLALYFNSDSKTLSGLSYDEAKKLFREQISSDAHPVEHQYILQPVSGEGRIILNKEWGTNGEPQYDAQLLFKELGFTLDNHQYRDIISLADVYHIFARQHKYRRFRPVDSEFEKNKPRALWKFATTAILEEVHDKNVRWTWEHFRSRRVDRHKYVDLFKRKELGEKDEGIEADLEGLEKKLSYNDIRFYRSIARSQLRKDKETAKLIEQNQKKQQSWGSWLWGSSPDTSSKSLDNLSDEERKGLYEILDYDEKSELIQSFEMPRDTMNARVNMHLNQGSFRLKDNPHVGNKDIVSLVFDSFEMGGIQRQDNFEVSLSLGDFRVFDGTTTNTLYKQIVHVKESERALANSENNTTIRDSFFSLKYEYKPLDDRADNGLTVYLRSMEIIYQRGYVESVIDFFKPPESQIQSVEALLNVAGDAFEGIQKETRAGLEYALETHKTVDLRLDMHAPIIIIPESVTEEKCRHLVIDAGRVLVESTLANKELIREIEKKRNNTYSDDDYKQLESMMYDNYSIQLIAAQFVMGDSLEVCRLALEAEKPDPKLHLLERINIDLSAQNSIVPSARSIARFKVSGRLPNLHFNFSDTKYKTLMKIIDVALPRLGDEQRSTAPQFSRNHPRFRQTTSLFGSKHLEYVVDESTVELLTENPEHIDESRKVARELASIRQHQFELSFQVDLLQATLLRSSDDGSERELGSLRLDNFSLQFAMEKYVMKVDVKLGAINLTSLLEESSPLKLVSTETESSKDINLMNVSYHRVQKLSPDFSSVYEGFDQSVDVKLSTFVFRAVPEHVLPLYDYIMTTFVPSRNGNVGENEKTALASTSPSSEQTPSDSDDRIRVYARLASFQVLLIDNDINIATLSLSTANVDVVLSNGGMEVVARLGNLQLSDDSSLKTRLSKFKQLLSIEGDEVAELRYQTYNPQEAQDRGINSSVRLNTGSLQLHILEVPLNSIYLFLMKFARLKGLYDAAASAAAQRAAQVEKMMFHVIAKSPVIILPVDPVNLEDTFTLKLGELFAQNNFREFFQDITAKLEGIQLASTFFDTASSSLRIVDDVTISTGVTLQNGDSRLQKSDLPEIKANVTISDINLQLTQQQYCRLMTLSQTILGIFSGAPDVPQGEELSSSTLSTGEPTQSSIQTDLLPELGTSFIETGQVILKKLDLMVEMPAVRLHLYGVGVTSEESLKDHGISSFVLLDTKLTLDMRTNGALQSQVWIRSFTMSNTKSGSTKFREIIPPAEHGRDQFHCLYTSTGGSDPVSQVIATVDSPHFIFSVDPLFALSKFFLSAFDTSEGIVSNSDSKEKNLDVGATSNQSKFTFRFDLHDASVSILEDDQKTDTQVIRLSIERVSISQQNALILEIYRLGMSLTRMGKSTESVRFLDDVDIKLASESRMETNKQFTGVNVSIDQELIFRTSYRDILLITSIVNKALALFSSSDGSGTADAKQAAFDNATSAMVSRTQTDNGPSSSYANSRSKSSFAAKVIMTTEELAASLKGIKLILIGDIYEAPVLDLSIKPFSVSVTDWSSQLQANTSISVMMNYWNLKNSHWEPLIDPWSFSVSTQRSSSDGRISLKISSSDLLDVNVSSNLIELAIATFNVWSKEGDAVLKRARGSYAPYRILNRIGSPIFVWSDPDGSSDSHPQAVRIEHGHMIDWRFGDWRKTREDGISSASNSIGIRFDTKPWEHLRGIPVDREGEYIYSLRPRTKLGSSRLVCEITLKDNQKVVTLRSSYKIENQTFYPLEVALVDDTGHPVYPIEKLAPGEDFALPIEAVSHNKIRIQPDAGFGYRWSMPIWWEDFREARSSDRFSIRCPHMERKEAPFYFTLWPVWSTPKRDSPQLKLNLRAPIELENLLPFDIRYKVFDKDTNHTWKSYLRKGGNTPIHSVELNHLVLLSITVEDSVYQPSEFTIINATKKFEFDQEHQVALSDAQGRKLNLNLNYVKFNDAGGAFKVQIYSPYVVVNKVGLPFAVKSVRSAGLYRDVPGPASKDELAKNTPFLLSHFNKNGNEFIFKVGESTWSQVIRFDAPSAEVSMVMPHTGHKYEFHLGLSWTEGSGKYKLSKVIELSPRFIVYNKLSCPIVFREVGMAPSGQPELQSGSRSSMLGFKDNDRRLLTIAYPGLDAQWSPPIDMESIGSIHVPMRPPGSPSRRDRHIVVVDILLDQATIFIVLKPHTGPWPFLIENKSSFAVTFGQIDEIREKPEGGCIYTVEPGKREQYAWDYPAMKKKKIYLSCNKRSQRVDIMEIGVLPPLRHNAGALSFDVKAEGPSQLLTITDYREEYSVYKPRRRNTESSIASTQEFEAVQEEVPPNLYVDLDLKGLGISLMNKKLVEVVYLSIQNLKFEYTNSPVAQSMNVAFGTLQIDNQLQDAFFPVLLQPTPLKKEARGLGALPTVQASVIILNDKAHGLMFVKYASLLLQAITIEIDEAFLYAILDLTKLEGVNWETQTENVLIRNDGQIPEPTSPSSGQDVYFEVLELQPIVLSLSFVRNITASGDETQAMSTRNPLAVVLNALTMLLANVEGIELQLNALAVSDVRLTLPELQSRILYQYRREVLGQFYRVLGSADFIGNPVGLFTNVSSGVRDIFYEPYHGVVQHGGGELGIGLAKGAASFAKKTIFGLSDSVTKVTSSFGKGLSAATLDEDFQARRRMNLRRNKPRHALIGVTSGAEAFAHSIASSVEGVVMKPIEGADAEGALGFFKGMGRGLVGAVTKPVVGVFDLAANVSEGIRNTTTVFDAPQKDRVRKPRHVPADGVLEPYAPQKALGQSWMKDLQEGGYRDEFYISHIVLPGTDIVILLTDTRVVSFTSRDLKVMWDLPFTKIQGVQGEHTGIRFVSKLGKEYDKFVVIQDPGSKEWFFEQVKSVVVSFNAKRRLER</sequence>
<dbReference type="OrthoDB" id="428159at2759"/>
<feature type="compositionally biased region" description="Polar residues" evidence="4">
    <location>
        <begin position="1033"/>
        <end position="1045"/>
    </location>
</feature>
<name>A0A286US63_9AGAM</name>
<proteinExistence type="inferred from homology"/>
<dbReference type="GO" id="GO:0006869">
    <property type="term" value="P:lipid transport"/>
    <property type="evidence" value="ECO:0007669"/>
    <property type="project" value="UniProtKB-KW"/>
</dbReference>
<dbReference type="FunCoup" id="A0A286US63">
    <property type="interactions" value="224"/>
</dbReference>
<dbReference type="InterPro" id="IPR056748">
    <property type="entry name" value="VPS13-like_C"/>
</dbReference>
<evidence type="ECO:0000256" key="1">
    <source>
        <dbReference type="ARBA" id="ARBA00006545"/>
    </source>
</evidence>
<comment type="caution">
    <text evidence="8">The sequence shown here is derived from an EMBL/GenBank/DDBJ whole genome shotgun (WGS) entry which is preliminary data.</text>
</comment>
<dbReference type="Pfam" id="PF25036">
    <property type="entry name" value="VPS13_VAB"/>
    <property type="match status" value="1"/>
</dbReference>
<protein>
    <submittedName>
        <fullName evidence="8">Vacuolar sorting-associated 13</fullName>
    </submittedName>
</protein>
<dbReference type="Pfam" id="PF12624">
    <property type="entry name" value="VPS13_N"/>
    <property type="match status" value="1"/>
</dbReference>
<organism evidence="8 9">
    <name type="scientific">Pyrrhoderma noxium</name>
    <dbReference type="NCBI Taxonomy" id="2282107"/>
    <lineage>
        <taxon>Eukaryota</taxon>
        <taxon>Fungi</taxon>
        <taxon>Dikarya</taxon>
        <taxon>Basidiomycota</taxon>
        <taxon>Agaricomycotina</taxon>
        <taxon>Agaricomycetes</taxon>
        <taxon>Hymenochaetales</taxon>
        <taxon>Hymenochaetaceae</taxon>
        <taxon>Pyrrhoderma</taxon>
    </lineage>
</organism>
<dbReference type="InterPro" id="IPR026847">
    <property type="entry name" value="VPS13"/>
</dbReference>
<dbReference type="Proteomes" id="UP000217199">
    <property type="component" value="Unassembled WGS sequence"/>
</dbReference>
<dbReference type="InParanoid" id="A0A286US63"/>
<evidence type="ECO:0000313" key="8">
    <source>
        <dbReference type="EMBL" id="PAV22382.1"/>
    </source>
</evidence>
<accession>A0A286US63</accession>
<keyword evidence="9" id="KW-1185">Reference proteome</keyword>
<feature type="region of interest" description="Disordered" evidence="4">
    <location>
        <begin position="1330"/>
        <end position="1349"/>
    </location>
</feature>
<dbReference type="PANTHER" id="PTHR16166:SF93">
    <property type="entry name" value="INTERMEMBRANE LIPID TRANSFER PROTEIN VPS13"/>
    <property type="match status" value="1"/>
</dbReference>
<dbReference type="GO" id="GO:0045053">
    <property type="term" value="P:protein retention in Golgi apparatus"/>
    <property type="evidence" value="ECO:0007669"/>
    <property type="project" value="TreeGrafter"/>
</dbReference>
<dbReference type="GO" id="GO:0007005">
    <property type="term" value="P:mitochondrion organization"/>
    <property type="evidence" value="ECO:0007669"/>
    <property type="project" value="TreeGrafter"/>
</dbReference>
<evidence type="ECO:0000259" key="7">
    <source>
        <dbReference type="Pfam" id="PF25037"/>
    </source>
</evidence>
<evidence type="ECO:0000256" key="3">
    <source>
        <dbReference type="ARBA" id="ARBA00023055"/>
    </source>
</evidence>
<feature type="region of interest" description="Disordered" evidence="4">
    <location>
        <begin position="1028"/>
        <end position="1048"/>
    </location>
</feature>
<dbReference type="Pfam" id="PF25037">
    <property type="entry name" value="VPS13_C"/>
    <property type="match status" value="1"/>
</dbReference>
<evidence type="ECO:0000259" key="6">
    <source>
        <dbReference type="Pfam" id="PF25036"/>
    </source>
</evidence>
<evidence type="ECO:0000313" key="9">
    <source>
        <dbReference type="Proteomes" id="UP000217199"/>
    </source>
</evidence>
<feature type="domain" description="Chorein N-terminal" evidence="5">
    <location>
        <begin position="15"/>
        <end position="1130"/>
    </location>
</feature>